<dbReference type="RefSeq" id="WP_191835143.1">
    <property type="nucleotide sequence ID" value="NZ_JAANNT010000035.1"/>
</dbReference>
<accession>A0A7Y6KJ52</accession>
<name>A0A7Y6KJ52_9ACTN</name>
<evidence type="ECO:0000313" key="2">
    <source>
        <dbReference type="Proteomes" id="UP000540128"/>
    </source>
</evidence>
<keyword evidence="2" id="KW-1185">Reference proteome</keyword>
<reference evidence="1 2" key="1">
    <citation type="submission" date="2020-03" db="EMBL/GenBank/DDBJ databases">
        <title>Complete genome sequence of sixteen Streptomyces strains facilitates identification of candidate genes involved in plant growth-promotion in grain legumes and cereals.</title>
        <authorList>
            <person name="Gopalakrishnan S."/>
            <person name="Thakur V."/>
            <person name="Saxena R."/>
            <person name="Vadlamudi S."/>
            <person name="Purohit S."/>
            <person name="Kumar V."/>
            <person name="Rathore A."/>
            <person name="Chitikineni A."/>
            <person name="Varshney R.K."/>
        </authorList>
    </citation>
    <scope>NUCLEOTIDE SEQUENCE [LARGE SCALE GENOMIC DNA]</scope>
    <source>
        <strain evidence="1 2">KAI-180</strain>
    </source>
</reference>
<proteinExistence type="predicted"/>
<evidence type="ECO:0000313" key="1">
    <source>
        <dbReference type="EMBL" id="NUV31973.1"/>
    </source>
</evidence>
<comment type="caution">
    <text evidence="1">The sequence shown here is derived from an EMBL/GenBank/DDBJ whole genome shotgun (WGS) entry which is preliminary data.</text>
</comment>
<dbReference type="Gene3D" id="2.60.120.260">
    <property type="entry name" value="Galactose-binding domain-like"/>
    <property type="match status" value="2"/>
</dbReference>
<gene>
    <name evidence="1" type="ORF">G6W59_27405</name>
</gene>
<dbReference type="EMBL" id="JAANNT010000035">
    <property type="protein sequence ID" value="NUV31973.1"/>
    <property type="molecule type" value="Genomic_DNA"/>
</dbReference>
<organism evidence="1 2">
    <name type="scientific">Streptomyces odorifer</name>
    <dbReference type="NCBI Taxonomy" id="53450"/>
    <lineage>
        <taxon>Bacteria</taxon>
        <taxon>Bacillati</taxon>
        <taxon>Actinomycetota</taxon>
        <taxon>Actinomycetes</taxon>
        <taxon>Kitasatosporales</taxon>
        <taxon>Streptomycetaceae</taxon>
        <taxon>Streptomyces</taxon>
        <taxon>Streptomyces albidoflavus group</taxon>
    </lineage>
</organism>
<dbReference type="Proteomes" id="UP000540128">
    <property type="component" value="Unassembled WGS sequence"/>
</dbReference>
<dbReference type="AlphaFoldDB" id="A0A7Y6KJ52"/>
<dbReference type="InterPro" id="IPR008979">
    <property type="entry name" value="Galactose-bd-like_sf"/>
</dbReference>
<protein>
    <submittedName>
        <fullName evidence="1">Uncharacterized protein</fullName>
    </submittedName>
</protein>
<sequence>MAIPGNLLAAATSTMDPSYVGWRVRSNATLVSGTGGRVGPRCLGVKSTAAAGAEAETVSFYPVTAGQTYFMFADAGGSVVERIGIEWLDSKAVPVGAVTWSLWTMSAMAGWHRVSVAGVAPVGATRARLVLASAQTTAGVSHFWENVYFGGVIRTLGNLLPWSVEATEIDASGWTAEVNATVSRQVPAMSWPVDAYTAGGHTLAMTATAAGNAAVRTVIRPAVTPGTEYMAYAYLQPPVLTATAWIELRWHDAAGNQIGAQRSVLAAPGTGMYRQRASAVAPAGAASCSVAAGLDGAGAGQVLRLETVVVTAAPALAPDSVIRQDAATFEQGTGGWTVSSGTATLARSTPWGAAALEGSYALTATSPSATASTLRSPRVPVTEGVNWRLTTGARATTGTTTSLWLRVRWYDSTGTSIGLSTGTGYAFANTGWYWMSTDAVAPAGAVEAAVELTVTASASASVLHVDGVSLRQVLPLTEVSVTEERGFATVTLRELILGYTLTVERETPDAKRAPVRGASGLIVDQPITRELVVAEDHEIPMGVPVRYRITMTSPSGARSTRSTPLVTVSLPDRNEVWLKDPGNPQRACRVMVQRAPDWQRPIEQAVHRVRGRRNPVVLSGRRGGMEGDLDIWTRTDEEREALHLLLDSGNVLLWQAMPGMGVADMYVQVAEVTEARTGGTAAEPWRSWSLPLTEVDQPVALGVNGSGGRTWQDVITEFATCADVLAAYATSEDLLLDRRRG</sequence>
<dbReference type="SUPFAM" id="SSF49785">
    <property type="entry name" value="Galactose-binding domain-like"/>
    <property type="match status" value="1"/>
</dbReference>